<sequence>METHVCLRDVLRKRFKMFAVCVAVHHKLRVQPPANL</sequence>
<reference evidence="1" key="2">
    <citation type="journal article" date="2015" name="Fish Shellfish Immunol.">
        <title>Early steps in the European eel (Anguilla anguilla)-Vibrio vulnificus interaction in the gills: Role of the RtxA13 toxin.</title>
        <authorList>
            <person name="Callol A."/>
            <person name="Pajuelo D."/>
            <person name="Ebbesson L."/>
            <person name="Teles M."/>
            <person name="MacKenzie S."/>
            <person name="Amaro C."/>
        </authorList>
    </citation>
    <scope>NUCLEOTIDE SEQUENCE</scope>
</reference>
<reference evidence="1" key="1">
    <citation type="submission" date="2014-11" db="EMBL/GenBank/DDBJ databases">
        <authorList>
            <person name="Amaro Gonzalez C."/>
        </authorList>
    </citation>
    <scope>NUCLEOTIDE SEQUENCE</scope>
</reference>
<name>A0A0E9SMH8_ANGAN</name>
<proteinExistence type="predicted"/>
<dbReference type="EMBL" id="GBXM01065998">
    <property type="protein sequence ID" value="JAH42579.1"/>
    <property type="molecule type" value="Transcribed_RNA"/>
</dbReference>
<evidence type="ECO:0000313" key="1">
    <source>
        <dbReference type="EMBL" id="JAH42579.1"/>
    </source>
</evidence>
<accession>A0A0E9SMH8</accession>
<protein>
    <submittedName>
        <fullName evidence="1">Uncharacterized protein</fullName>
    </submittedName>
</protein>
<dbReference type="AlphaFoldDB" id="A0A0E9SMH8"/>
<organism evidence="1">
    <name type="scientific">Anguilla anguilla</name>
    <name type="common">European freshwater eel</name>
    <name type="synonym">Muraena anguilla</name>
    <dbReference type="NCBI Taxonomy" id="7936"/>
    <lineage>
        <taxon>Eukaryota</taxon>
        <taxon>Metazoa</taxon>
        <taxon>Chordata</taxon>
        <taxon>Craniata</taxon>
        <taxon>Vertebrata</taxon>
        <taxon>Euteleostomi</taxon>
        <taxon>Actinopterygii</taxon>
        <taxon>Neopterygii</taxon>
        <taxon>Teleostei</taxon>
        <taxon>Anguilliformes</taxon>
        <taxon>Anguillidae</taxon>
        <taxon>Anguilla</taxon>
    </lineage>
</organism>